<dbReference type="Gene3D" id="1.25.40.10">
    <property type="entry name" value="Tetratricopeptide repeat domain"/>
    <property type="match status" value="1"/>
</dbReference>
<feature type="repeat" description="TPR" evidence="1">
    <location>
        <begin position="6"/>
        <end position="39"/>
    </location>
</feature>
<dbReference type="AlphaFoldDB" id="A0AAE8MH85"/>
<gene>
    <name evidence="2" type="ORF">FTOL_10102</name>
</gene>
<evidence type="ECO:0000313" key="3">
    <source>
        <dbReference type="Proteomes" id="UP001187734"/>
    </source>
</evidence>
<evidence type="ECO:0008006" key="4">
    <source>
        <dbReference type="Google" id="ProtNLM"/>
    </source>
</evidence>
<dbReference type="PROSITE" id="PS50005">
    <property type="entry name" value="TPR"/>
    <property type="match status" value="1"/>
</dbReference>
<dbReference type="Proteomes" id="UP001187734">
    <property type="component" value="Unassembled WGS sequence"/>
</dbReference>
<protein>
    <recommendedName>
        <fullName evidence="4">Kinesin light chain</fullName>
    </recommendedName>
</protein>
<dbReference type="InterPro" id="IPR019734">
    <property type="entry name" value="TPR_rpt"/>
</dbReference>
<evidence type="ECO:0000313" key="2">
    <source>
        <dbReference type="EMBL" id="SPJ83529.1"/>
    </source>
</evidence>
<sequence>MTTISEQQINNLGILYADQGRLDKAEAMYERALQGKEKAWGPEHTSTLKTVNNLRNLYADQGRLNKAEAMYERALQGYEKALEPTIFKTYVPALNTLECFGILYQEQNKPRIAQQYYLCAQDGFRAVFGDDSNRVRTICKRLKEVGA</sequence>
<dbReference type="PANTHER" id="PTHR46082:SF6">
    <property type="entry name" value="AAA+ ATPASE DOMAIN-CONTAINING PROTEIN-RELATED"/>
    <property type="match status" value="1"/>
</dbReference>
<proteinExistence type="predicted"/>
<comment type="caution">
    <text evidence="2">The sequence shown here is derived from an EMBL/GenBank/DDBJ whole genome shotgun (WGS) entry which is preliminary data.</text>
</comment>
<dbReference type="InterPro" id="IPR053137">
    <property type="entry name" value="NLR-like"/>
</dbReference>
<dbReference type="SUPFAM" id="SSF48452">
    <property type="entry name" value="TPR-like"/>
    <property type="match status" value="1"/>
</dbReference>
<dbReference type="InterPro" id="IPR011990">
    <property type="entry name" value="TPR-like_helical_dom_sf"/>
</dbReference>
<evidence type="ECO:0000256" key="1">
    <source>
        <dbReference type="PROSITE-ProRule" id="PRU00339"/>
    </source>
</evidence>
<dbReference type="SMART" id="SM00028">
    <property type="entry name" value="TPR"/>
    <property type="match status" value="2"/>
</dbReference>
<accession>A0AAE8MH85</accession>
<keyword evidence="3" id="KW-1185">Reference proteome</keyword>
<dbReference type="PANTHER" id="PTHR46082">
    <property type="entry name" value="ATP/GTP-BINDING PROTEIN-RELATED"/>
    <property type="match status" value="1"/>
</dbReference>
<organism evidence="2 3">
    <name type="scientific">Fusarium torulosum</name>
    <dbReference type="NCBI Taxonomy" id="33205"/>
    <lineage>
        <taxon>Eukaryota</taxon>
        <taxon>Fungi</taxon>
        <taxon>Dikarya</taxon>
        <taxon>Ascomycota</taxon>
        <taxon>Pezizomycotina</taxon>
        <taxon>Sordariomycetes</taxon>
        <taxon>Hypocreomycetidae</taxon>
        <taxon>Hypocreales</taxon>
        <taxon>Nectriaceae</taxon>
        <taxon>Fusarium</taxon>
    </lineage>
</organism>
<name>A0AAE8MH85_9HYPO</name>
<dbReference type="Pfam" id="PF13424">
    <property type="entry name" value="TPR_12"/>
    <property type="match status" value="1"/>
</dbReference>
<reference evidence="2" key="1">
    <citation type="submission" date="2018-03" db="EMBL/GenBank/DDBJ databases">
        <authorList>
            <person name="Guldener U."/>
        </authorList>
    </citation>
    <scope>NUCLEOTIDE SEQUENCE</scope>
</reference>
<dbReference type="EMBL" id="ONZP01000379">
    <property type="protein sequence ID" value="SPJ83529.1"/>
    <property type="molecule type" value="Genomic_DNA"/>
</dbReference>
<keyword evidence="1" id="KW-0802">TPR repeat</keyword>